<keyword evidence="2" id="KW-1185">Reference proteome</keyword>
<dbReference type="AlphaFoldDB" id="A0A2P6MTM5"/>
<sequence length="223" mass="25562">MRAVYHKGFEVMEQWKEDLPIYGRNNGYPLFVPPRSNSRTSYSGERAIDCTRLNIDRLSASDKGIAYTYRISSNHRVSTTSPVLFKNTKRSFSKLRKCNRAPEPSLTQPCTLLNWSSRLSSNLSDTLWSKGRRNNRVSVSRDKERVWSEGTSEAMGRRNISQVGRLYVPRGEPEQNASCVIHTFTPTSDGTSCIVCQHGHRQQNVADDNLLKQYRKRWDGTIE</sequence>
<comment type="caution">
    <text evidence="1">The sequence shown here is derived from an EMBL/GenBank/DDBJ whole genome shotgun (WGS) entry which is preliminary data.</text>
</comment>
<dbReference type="EMBL" id="MDYQ01000419">
    <property type="protein sequence ID" value="PRP75058.1"/>
    <property type="molecule type" value="Genomic_DNA"/>
</dbReference>
<accession>A0A2P6MTM5</accession>
<proteinExistence type="predicted"/>
<name>A0A2P6MTM5_9EUKA</name>
<gene>
    <name evidence="1" type="ORF">PROFUN_03894</name>
</gene>
<organism evidence="1 2">
    <name type="scientific">Planoprotostelium fungivorum</name>
    <dbReference type="NCBI Taxonomy" id="1890364"/>
    <lineage>
        <taxon>Eukaryota</taxon>
        <taxon>Amoebozoa</taxon>
        <taxon>Evosea</taxon>
        <taxon>Variosea</taxon>
        <taxon>Cavosteliida</taxon>
        <taxon>Cavosteliaceae</taxon>
        <taxon>Planoprotostelium</taxon>
    </lineage>
</organism>
<reference evidence="1 2" key="1">
    <citation type="journal article" date="2018" name="Genome Biol. Evol.">
        <title>Multiple Roots of Fruiting Body Formation in Amoebozoa.</title>
        <authorList>
            <person name="Hillmann F."/>
            <person name="Forbes G."/>
            <person name="Novohradska S."/>
            <person name="Ferling I."/>
            <person name="Riege K."/>
            <person name="Groth M."/>
            <person name="Westermann M."/>
            <person name="Marz M."/>
            <person name="Spaller T."/>
            <person name="Winckler T."/>
            <person name="Schaap P."/>
            <person name="Glockner G."/>
        </authorList>
    </citation>
    <scope>NUCLEOTIDE SEQUENCE [LARGE SCALE GENOMIC DNA]</scope>
    <source>
        <strain evidence="1 2">Jena</strain>
    </source>
</reference>
<dbReference type="Proteomes" id="UP000241769">
    <property type="component" value="Unassembled WGS sequence"/>
</dbReference>
<evidence type="ECO:0000313" key="2">
    <source>
        <dbReference type="Proteomes" id="UP000241769"/>
    </source>
</evidence>
<evidence type="ECO:0000313" key="1">
    <source>
        <dbReference type="EMBL" id="PRP75058.1"/>
    </source>
</evidence>
<protein>
    <submittedName>
        <fullName evidence="1">Uncharacterized protein</fullName>
    </submittedName>
</protein>
<dbReference type="InParanoid" id="A0A2P6MTM5"/>